<evidence type="ECO:0000313" key="2">
    <source>
        <dbReference type="EMBL" id="CAB3628318.1"/>
    </source>
</evidence>
<dbReference type="Gene3D" id="3.90.820.10">
    <property type="entry name" value="Structural Genomics, Unknown Function 30-nov-00 1gh9 Mol_id"/>
    <property type="match status" value="1"/>
</dbReference>
<dbReference type="EMBL" id="CADIJX010000001">
    <property type="protein sequence ID" value="CAB3628318.1"/>
    <property type="molecule type" value="Genomic_DNA"/>
</dbReference>
<proteinExistence type="predicted"/>
<dbReference type="PANTHER" id="PTHR38444">
    <property type="entry name" value="ENTEROBACTIN BIOSYNTHESIS PROTEIN YBDZ"/>
    <property type="match status" value="1"/>
</dbReference>
<dbReference type="Proteomes" id="UP000494108">
    <property type="component" value="Unassembled WGS sequence"/>
</dbReference>
<dbReference type="InterPro" id="IPR005153">
    <property type="entry name" value="MbtH-like_dom"/>
</dbReference>
<dbReference type="GO" id="GO:0019290">
    <property type="term" value="P:siderophore biosynthetic process"/>
    <property type="evidence" value="ECO:0007669"/>
    <property type="project" value="TreeGrafter"/>
</dbReference>
<evidence type="ECO:0000313" key="3">
    <source>
        <dbReference type="Proteomes" id="UP000494108"/>
    </source>
</evidence>
<dbReference type="PANTHER" id="PTHR38444:SF1">
    <property type="entry name" value="ENTEROBACTIN BIOSYNTHESIS PROTEIN YBDZ"/>
    <property type="match status" value="1"/>
</dbReference>
<evidence type="ECO:0000259" key="1">
    <source>
        <dbReference type="SMART" id="SM00923"/>
    </source>
</evidence>
<dbReference type="SUPFAM" id="SSF160582">
    <property type="entry name" value="MbtH-like"/>
    <property type="match status" value="1"/>
</dbReference>
<reference evidence="2 3" key="1">
    <citation type="submission" date="2020-04" db="EMBL/GenBank/DDBJ databases">
        <authorList>
            <person name="De Canck E."/>
        </authorList>
    </citation>
    <scope>NUCLEOTIDE SEQUENCE [LARGE SCALE GENOMIC DNA]</scope>
    <source>
        <strain evidence="2 3">LMG 3431</strain>
    </source>
</reference>
<dbReference type="GO" id="GO:0005829">
    <property type="term" value="C:cytosol"/>
    <property type="evidence" value="ECO:0007669"/>
    <property type="project" value="TreeGrafter"/>
</dbReference>
<dbReference type="InterPro" id="IPR037407">
    <property type="entry name" value="MLP_fam"/>
</dbReference>
<gene>
    <name evidence="2" type="primary">mbtH</name>
    <name evidence="2" type="ORF">LMG3431_00691</name>
</gene>
<sequence length="74" mass="8400">MSCFDREGATFRVLVNEEEQYSIWPDYKAIPAGWRDTGTLGDKAACLAYVESVWTDMRPSSLRRHMEAQSIGQA</sequence>
<name>A0A6S6YKG7_9BURK</name>
<dbReference type="InterPro" id="IPR038020">
    <property type="entry name" value="MbtH-like_sf"/>
</dbReference>
<dbReference type="Pfam" id="PF03621">
    <property type="entry name" value="MbtH"/>
    <property type="match status" value="1"/>
</dbReference>
<organism evidence="2 3">
    <name type="scientific">Achromobacter pestifer</name>
    <dbReference type="NCBI Taxonomy" id="1353889"/>
    <lineage>
        <taxon>Bacteria</taxon>
        <taxon>Pseudomonadati</taxon>
        <taxon>Pseudomonadota</taxon>
        <taxon>Betaproteobacteria</taxon>
        <taxon>Burkholderiales</taxon>
        <taxon>Alcaligenaceae</taxon>
        <taxon>Achromobacter</taxon>
    </lineage>
</organism>
<dbReference type="SMART" id="SM00923">
    <property type="entry name" value="MbtH"/>
    <property type="match status" value="1"/>
</dbReference>
<protein>
    <submittedName>
        <fullName evidence="2">Protein MbtH</fullName>
    </submittedName>
</protein>
<dbReference type="AlphaFoldDB" id="A0A6S6YKG7"/>
<feature type="domain" description="MbtH-like" evidence="1">
    <location>
        <begin position="2"/>
        <end position="52"/>
    </location>
</feature>
<dbReference type="RefSeq" id="WP_175173013.1">
    <property type="nucleotide sequence ID" value="NZ_CADIJX010000001.1"/>
</dbReference>
<accession>A0A6S6YKG7</accession>
<keyword evidence="3" id="KW-1185">Reference proteome</keyword>